<keyword evidence="4 9" id="KW-0964">Secreted</keyword>
<dbReference type="SMART" id="SM00199">
    <property type="entry name" value="SCY"/>
    <property type="match status" value="1"/>
</dbReference>
<evidence type="ECO:0000313" key="12">
    <source>
        <dbReference type="Proteomes" id="UP001205998"/>
    </source>
</evidence>
<dbReference type="InterPro" id="IPR001811">
    <property type="entry name" value="Chemokine_IL8-like_dom"/>
</dbReference>
<evidence type="ECO:0000256" key="5">
    <source>
        <dbReference type="ARBA" id="ARBA00022729"/>
    </source>
</evidence>
<evidence type="ECO:0000256" key="2">
    <source>
        <dbReference type="ARBA" id="ARBA00010868"/>
    </source>
</evidence>
<accession>A0AAD5FGG1</accession>
<sequence length="95" mass="10835">MISRPVLILLLVFGCLQYYAMANTAKGPEDCCFKFFMKPIPVRAIQKYENTSNDCPKSGVIFTTQNSSRICADPGFKWVQRAIDLVDQRMYDNSN</sequence>
<comment type="subcellular location">
    <subcellularLocation>
        <location evidence="1 9">Secreted</location>
    </subcellularLocation>
</comment>
<feature type="chain" id="PRO_5041777829" description="C-C motif chemokine" evidence="9">
    <location>
        <begin position="23"/>
        <end position="95"/>
    </location>
</feature>
<dbReference type="EMBL" id="MU557001">
    <property type="protein sequence ID" value="KAI5614968.1"/>
    <property type="molecule type" value="Genomic_DNA"/>
</dbReference>
<dbReference type="GO" id="GO:0006955">
    <property type="term" value="P:immune response"/>
    <property type="evidence" value="ECO:0007669"/>
    <property type="project" value="InterPro"/>
</dbReference>
<dbReference type="FunFam" id="2.40.50.40:FF:000002">
    <property type="entry name" value="C-C motif chemokine"/>
    <property type="match status" value="1"/>
</dbReference>
<comment type="similarity">
    <text evidence="2 9">Belongs to the intercrine beta (chemokine CC) family.</text>
</comment>
<dbReference type="GO" id="GO:0008009">
    <property type="term" value="F:chemokine activity"/>
    <property type="evidence" value="ECO:0007669"/>
    <property type="project" value="InterPro"/>
</dbReference>
<dbReference type="CDD" id="cd00272">
    <property type="entry name" value="Chemokine_CC"/>
    <property type="match status" value="1"/>
</dbReference>
<dbReference type="PANTHER" id="PTHR12015:SF183">
    <property type="entry name" value="C-C MOTIF CHEMOKINE 3"/>
    <property type="match status" value="1"/>
</dbReference>
<dbReference type="PANTHER" id="PTHR12015">
    <property type="entry name" value="SMALL INDUCIBLE CYTOKINE A"/>
    <property type="match status" value="1"/>
</dbReference>
<dbReference type="InterPro" id="IPR036048">
    <property type="entry name" value="Interleukin_8-like_sf"/>
</dbReference>
<evidence type="ECO:0000256" key="6">
    <source>
        <dbReference type="ARBA" id="ARBA00023157"/>
    </source>
</evidence>
<evidence type="ECO:0000256" key="7">
    <source>
        <dbReference type="ARBA" id="ARBA00044740"/>
    </source>
</evidence>
<evidence type="ECO:0000256" key="1">
    <source>
        <dbReference type="ARBA" id="ARBA00004613"/>
    </source>
</evidence>
<keyword evidence="12" id="KW-1185">Reference proteome</keyword>
<comment type="caution">
    <text evidence="11">The sequence shown here is derived from an EMBL/GenBank/DDBJ whole genome shotgun (WGS) entry which is preliminary data.</text>
</comment>
<dbReference type="Pfam" id="PF00048">
    <property type="entry name" value="IL8"/>
    <property type="match status" value="1"/>
</dbReference>
<dbReference type="PROSITE" id="PS51257">
    <property type="entry name" value="PROKAR_LIPOPROTEIN"/>
    <property type="match status" value="1"/>
</dbReference>
<keyword evidence="6" id="KW-1015">Disulfide bond</keyword>
<keyword evidence="3 9" id="KW-0202">Cytokine</keyword>
<evidence type="ECO:0000313" key="11">
    <source>
        <dbReference type="EMBL" id="KAI5614968.1"/>
    </source>
</evidence>
<dbReference type="PROSITE" id="PS00472">
    <property type="entry name" value="SMALL_CYTOKINES_CC"/>
    <property type="match status" value="1"/>
</dbReference>
<reference evidence="11" key="1">
    <citation type="submission" date="2018-07" db="EMBL/GenBank/DDBJ databases">
        <title>Comparative genomics of catfishes provides insights into carnivory and benthic adaptation.</title>
        <authorList>
            <person name="Zhang Y."/>
            <person name="Wang D."/>
            <person name="Peng Z."/>
            <person name="Zheng S."/>
            <person name="Shao F."/>
            <person name="Tao W."/>
        </authorList>
    </citation>
    <scope>NUCLEOTIDE SEQUENCE</scope>
    <source>
        <strain evidence="11">Chongqing</strain>
    </source>
</reference>
<dbReference type="SUPFAM" id="SSF54117">
    <property type="entry name" value="Interleukin 8-like chemokines"/>
    <property type="match status" value="1"/>
</dbReference>
<dbReference type="InterPro" id="IPR000827">
    <property type="entry name" value="Chemokine_CC_CS"/>
</dbReference>
<comment type="subunit">
    <text evidence="8">Self-associates. Also heterodimer of MIP-1-alpha(4-69) and MIP-1-beta(3-69). Interacts with CCR1.</text>
</comment>
<gene>
    <name evidence="11" type="ORF">C0J50_8878</name>
</gene>
<name>A0AAD5FGG1_SILAS</name>
<evidence type="ECO:0000256" key="9">
    <source>
        <dbReference type="RuleBase" id="RU361150"/>
    </source>
</evidence>
<protein>
    <recommendedName>
        <fullName evidence="9">C-C motif chemokine</fullName>
    </recommendedName>
</protein>
<evidence type="ECO:0000256" key="4">
    <source>
        <dbReference type="ARBA" id="ARBA00022525"/>
    </source>
</evidence>
<dbReference type="InterPro" id="IPR039809">
    <property type="entry name" value="Chemokine_b/g/d"/>
</dbReference>
<dbReference type="Gene3D" id="2.40.50.40">
    <property type="match status" value="1"/>
</dbReference>
<evidence type="ECO:0000256" key="8">
    <source>
        <dbReference type="ARBA" id="ARBA00046726"/>
    </source>
</evidence>
<dbReference type="AlphaFoldDB" id="A0AAD5FGG1"/>
<organism evidence="11 12">
    <name type="scientific">Silurus asotus</name>
    <name type="common">Amur catfish</name>
    <name type="synonym">Parasilurus asotus</name>
    <dbReference type="NCBI Taxonomy" id="30991"/>
    <lineage>
        <taxon>Eukaryota</taxon>
        <taxon>Metazoa</taxon>
        <taxon>Chordata</taxon>
        <taxon>Craniata</taxon>
        <taxon>Vertebrata</taxon>
        <taxon>Euteleostomi</taxon>
        <taxon>Actinopterygii</taxon>
        <taxon>Neopterygii</taxon>
        <taxon>Teleostei</taxon>
        <taxon>Ostariophysi</taxon>
        <taxon>Siluriformes</taxon>
        <taxon>Siluridae</taxon>
        <taxon>Silurus</taxon>
    </lineage>
</organism>
<evidence type="ECO:0000259" key="10">
    <source>
        <dbReference type="SMART" id="SM00199"/>
    </source>
</evidence>
<feature type="signal peptide" evidence="9">
    <location>
        <begin position="1"/>
        <end position="22"/>
    </location>
</feature>
<dbReference type="GO" id="GO:0005615">
    <property type="term" value="C:extracellular space"/>
    <property type="evidence" value="ECO:0007669"/>
    <property type="project" value="UniProtKB-KW"/>
</dbReference>
<feature type="domain" description="Chemokine interleukin-8-like" evidence="10">
    <location>
        <begin position="28"/>
        <end position="86"/>
    </location>
</feature>
<proteinExistence type="inferred from homology"/>
<comment type="function">
    <text evidence="7">Monokine with inflammatory and chemokinetic properties. Binds to CCR1, CCR4 and CCR5. One of the major HIV-suppressive factors produced by CD8+ T-cells. Recombinant MIP-1-alpha induces a dose-dependent inhibition of different strains of HIV-1, HIV-2, and simian immunodeficiency virus (SIV).</text>
</comment>
<evidence type="ECO:0000256" key="3">
    <source>
        <dbReference type="ARBA" id="ARBA00022514"/>
    </source>
</evidence>
<keyword evidence="5 9" id="KW-0732">Signal</keyword>
<keyword evidence="9" id="KW-0145">Chemotaxis</keyword>
<dbReference type="Proteomes" id="UP001205998">
    <property type="component" value="Unassembled WGS sequence"/>
</dbReference>